<feature type="domain" description="DUF6604" evidence="1">
    <location>
        <begin position="15"/>
        <end position="213"/>
    </location>
</feature>
<protein>
    <recommendedName>
        <fullName evidence="1">DUF6604 domain-containing protein</fullName>
    </recommendedName>
</protein>
<dbReference type="Pfam" id="PF20253">
    <property type="entry name" value="DUF6604"/>
    <property type="match status" value="1"/>
</dbReference>
<dbReference type="AlphaFoldDB" id="A0A0D1Y7K1"/>
<gene>
    <name evidence="2" type="ORF">PV11_08693</name>
</gene>
<proteinExistence type="predicted"/>
<dbReference type="InterPro" id="IPR046539">
    <property type="entry name" value="DUF6604"/>
</dbReference>
<sequence>MATQPLPPDMVLTYKRYKQDTETVAGWLAETAAQAGYNGNTTVNTTVNAPKEPKLKGRARKLARDAAKQSPNSGRVKHAYTVHTNQFVEMAQKIVNLKPKVILTHTLRCTWERAIRARRRFFDWFRSKTTSNKLSDEKHAHFAAVLEVALKILKPCWEQVKEYVPPSKVDDEPKKSPLIHVTNIFQYLEVEDIVSDQEAEQKEELRAKKPHTNPTGVAHAHIDFDDEEHGSPNLSASLTNLAVDLIRRAEADFEASLQRPSKYPAAQYPTGSLPYLIFKLHLPSQGPALDIDPDAPGAMVICGCPICDFLLYMPWIMAKHYVGVLKDIPPVFPTPKNDFRVEVPGFPSQKVLHWEYYHAQNPSQKAQTQLREILPNFCMLSLMLRGAFVEDEILHAARHIVENRNVPLWVSFALQVQLDIQHLDTFVHIDAFKDLKIAYADTKARHKEHKKWTESLDFEIWPKDSEGHLNTMVSDFGQWIEGSKCGKRDVMQFHRLREAGVDKDTAFNMSERVPLLENFPVTCGTMKTEMYLEWHILGLRLVNYTGHVVMLCHLYNTLRSINATAPIWPDMELVIRNQDSGRIFVGPRPSTVQDGEKRLYLAMGMSTASLAKDSKGLAFKKTNAKQREYEKSAIAGNLFDRWMGQETRKHDEAAYRLQELLFGEKYRHDLAHKMFVPEQDLSDADKKYPDIKSLRTKIVRTLISLSEGFTADMPAFMFDYFSMERQCFEIFRIIKEAYRAQSGAGSDTNAQQKDKTNSPISFTLSLFDSARGGEEITRNMRSNKAESKARGPAVAKYLKSQLIGFDDEEGQDAVEEILKLARQGRAGEWISKHTDISEYSAARNVFAPMLDVLGGIIKQNNGDLEIRKLRPRVCNTAYGIFLFRSCSLHALYGPEGDKVWQDIVVAEAEIQKIYQKSAHHPGWWLLTAYVLRQRKVMFGEGEDSFVEADMDTKMSPEQLAQHVQDYALSSSAAEDMVVKEDWENVAEIFGKQTRDTSH</sequence>
<dbReference type="HOGENOM" id="CLU_300902_0_0_1"/>
<dbReference type="PANTHER" id="PTHR38795">
    <property type="entry name" value="DUF6604 DOMAIN-CONTAINING PROTEIN"/>
    <property type="match status" value="1"/>
</dbReference>
<name>A0A0D1Y7K1_9EURO</name>
<reference evidence="2 3" key="1">
    <citation type="submission" date="2015-01" db="EMBL/GenBank/DDBJ databases">
        <title>The Genome Sequence of Exophiala sideris CBS121828.</title>
        <authorList>
            <consortium name="The Broad Institute Genomics Platform"/>
            <person name="Cuomo C."/>
            <person name="de Hoog S."/>
            <person name="Gorbushina A."/>
            <person name="Stielow B."/>
            <person name="Teixiera M."/>
            <person name="Abouelleil A."/>
            <person name="Chapman S.B."/>
            <person name="Priest M."/>
            <person name="Young S.K."/>
            <person name="Wortman J."/>
            <person name="Nusbaum C."/>
            <person name="Birren B."/>
        </authorList>
    </citation>
    <scope>NUCLEOTIDE SEQUENCE [LARGE SCALE GENOMIC DNA]</scope>
    <source>
        <strain evidence="2 3">CBS 121828</strain>
    </source>
</reference>
<dbReference type="STRING" id="1016849.A0A0D1Y7K1"/>
<dbReference type="OrthoDB" id="5238236at2759"/>
<dbReference type="EMBL" id="KN846954">
    <property type="protein sequence ID" value="KIV76834.1"/>
    <property type="molecule type" value="Genomic_DNA"/>
</dbReference>
<organism evidence="2 3">
    <name type="scientific">Exophiala sideris</name>
    <dbReference type="NCBI Taxonomy" id="1016849"/>
    <lineage>
        <taxon>Eukaryota</taxon>
        <taxon>Fungi</taxon>
        <taxon>Dikarya</taxon>
        <taxon>Ascomycota</taxon>
        <taxon>Pezizomycotina</taxon>
        <taxon>Eurotiomycetes</taxon>
        <taxon>Chaetothyriomycetidae</taxon>
        <taxon>Chaetothyriales</taxon>
        <taxon>Herpotrichiellaceae</taxon>
        <taxon>Exophiala</taxon>
    </lineage>
</organism>
<dbReference type="Proteomes" id="UP000053599">
    <property type="component" value="Unassembled WGS sequence"/>
</dbReference>
<evidence type="ECO:0000313" key="3">
    <source>
        <dbReference type="Proteomes" id="UP000053599"/>
    </source>
</evidence>
<accession>A0A0D1Y7K1</accession>
<evidence type="ECO:0000313" key="2">
    <source>
        <dbReference type="EMBL" id="KIV76834.1"/>
    </source>
</evidence>
<dbReference type="PANTHER" id="PTHR38795:SF1">
    <property type="entry name" value="DUF6604 DOMAIN-CONTAINING PROTEIN"/>
    <property type="match status" value="1"/>
</dbReference>
<evidence type="ECO:0000259" key="1">
    <source>
        <dbReference type="Pfam" id="PF20253"/>
    </source>
</evidence>